<dbReference type="EMBL" id="BMIL01000003">
    <property type="protein sequence ID" value="GGC59729.1"/>
    <property type="molecule type" value="Genomic_DNA"/>
</dbReference>
<evidence type="ECO:0000313" key="3">
    <source>
        <dbReference type="Proteomes" id="UP000651668"/>
    </source>
</evidence>
<dbReference type="AlphaFoldDB" id="A0A916U3Y7"/>
<dbReference type="GO" id="GO:0004150">
    <property type="term" value="F:dihydroneopterin aldolase activity"/>
    <property type="evidence" value="ECO:0007669"/>
    <property type="project" value="InterPro"/>
</dbReference>
<name>A0A916U3Y7_9SPHI</name>
<dbReference type="SMART" id="SM00905">
    <property type="entry name" value="FolB"/>
    <property type="match status" value="1"/>
</dbReference>
<dbReference type="Proteomes" id="UP000651668">
    <property type="component" value="Unassembled WGS sequence"/>
</dbReference>
<dbReference type="SUPFAM" id="SSF55620">
    <property type="entry name" value="Tetrahydrobiopterin biosynthesis enzymes-like"/>
    <property type="match status" value="1"/>
</dbReference>
<reference evidence="2" key="1">
    <citation type="journal article" date="2014" name="Int. J. Syst. Evol. Microbiol.">
        <title>Complete genome sequence of Corynebacterium casei LMG S-19264T (=DSM 44701T), isolated from a smear-ripened cheese.</title>
        <authorList>
            <consortium name="US DOE Joint Genome Institute (JGI-PGF)"/>
            <person name="Walter F."/>
            <person name="Albersmeier A."/>
            <person name="Kalinowski J."/>
            <person name="Ruckert C."/>
        </authorList>
    </citation>
    <scope>NUCLEOTIDE SEQUENCE</scope>
    <source>
        <strain evidence="2">CGMCC 1.15343</strain>
    </source>
</reference>
<evidence type="ECO:0000259" key="1">
    <source>
        <dbReference type="SMART" id="SM00905"/>
    </source>
</evidence>
<dbReference type="InterPro" id="IPR006157">
    <property type="entry name" value="FolB_dom"/>
</dbReference>
<feature type="domain" description="Dihydroneopterin aldolase/epimerase" evidence="1">
    <location>
        <begin position="17"/>
        <end position="127"/>
    </location>
</feature>
<organism evidence="2 3">
    <name type="scientific">Pedobacter quisquiliarum</name>
    <dbReference type="NCBI Taxonomy" id="1834438"/>
    <lineage>
        <taxon>Bacteria</taxon>
        <taxon>Pseudomonadati</taxon>
        <taxon>Bacteroidota</taxon>
        <taxon>Sphingobacteriia</taxon>
        <taxon>Sphingobacteriales</taxon>
        <taxon>Sphingobacteriaceae</taxon>
        <taxon>Pedobacter</taxon>
    </lineage>
</organism>
<evidence type="ECO:0000313" key="2">
    <source>
        <dbReference type="EMBL" id="GGC59729.1"/>
    </source>
</evidence>
<protein>
    <submittedName>
        <fullName evidence="2">7,8-dihydroneopterin aldolase</fullName>
    </submittedName>
</protein>
<proteinExistence type="predicted"/>
<dbReference type="Gene3D" id="3.30.1130.10">
    <property type="match status" value="1"/>
</dbReference>
<reference evidence="2" key="2">
    <citation type="submission" date="2020-09" db="EMBL/GenBank/DDBJ databases">
        <authorList>
            <person name="Sun Q."/>
            <person name="Zhou Y."/>
        </authorList>
    </citation>
    <scope>NUCLEOTIDE SEQUENCE</scope>
    <source>
        <strain evidence="2">CGMCC 1.15343</strain>
    </source>
</reference>
<gene>
    <name evidence="2" type="ORF">GCM10011387_11720</name>
</gene>
<accession>A0A916U3Y7</accession>
<keyword evidence="3" id="KW-1185">Reference proteome</keyword>
<dbReference type="Pfam" id="PF02152">
    <property type="entry name" value="FolB"/>
    <property type="match status" value="1"/>
</dbReference>
<comment type="caution">
    <text evidence="2">The sequence shown here is derived from an EMBL/GenBank/DDBJ whole genome shotgun (WGS) entry which is preliminary data.</text>
</comment>
<dbReference type="InterPro" id="IPR043133">
    <property type="entry name" value="GTP-CH-I_C/QueF"/>
</dbReference>
<dbReference type="GO" id="GO:0006760">
    <property type="term" value="P:folic acid-containing compound metabolic process"/>
    <property type="evidence" value="ECO:0007669"/>
    <property type="project" value="InterPro"/>
</dbReference>
<sequence>MFIQIYNFTLHMLIQTVALRDVKCFAYHGFYAEEQVLGTQFLVSIEVKFRPEGDTENLQHTVNYEVLNTIIQDTMKRTQQLLETVVHDMLEQVKVAFPFLLNIIVGIKKLHPPMPGQIDHSFVQLEYTA</sequence>